<evidence type="ECO:0000313" key="2">
    <source>
        <dbReference type="EMBL" id="RDI74692.1"/>
    </source>
</evidence>
<evidence type="ECO:0000256" key="1">
    <source>
        <dbReference type="SAM" id="MobiDB-lite"/>
    </source>
</evidence>
<protein>
    <submittedName>
        <fullName evidence="2">Uncharacterized protein</fullName>
    </submittedName>
</protein>
<feature type="region of interest" description="Disordered" evidence="1">
    <location>
        <begin position="76"/>
        <end position="95"/>
    </location>
</feature>
<accession>A0A7M2YX41</accession>
<organism evidence="2 3">
    <name type="scientific">Gaiella occulta</name>
    <dbReference type="NCBI Taxonomy" id="1002870"/>
    <lineage>
        <taxon>Bacteria</taxon>
        <taxon>Bacillati</taxon>
        <taxon>Actinomycetota</taxon>
        <taxon>Thermoleophilia</taxon>
        <taxon>Gaiellales</taxon>
        <taxon>Gaiellaceae</taxon>
        <taxon>Gaiella</taxon>
    </lineage>
</organism>
<sequence>MADRTHSKEADRDVIARLASRGEQTIAKLADLPGGSKALKAVNDLRARVDELGRKVRGVDALERRVAKLEKELAALKRAQKPAAPRAPRKPASPS</sequence>
<keyword evidence="3" id="KW-1185">Reference proteome</keyword>
<evidence type="ECO:0000313" key="3">
    <source>
        <dbReference type="Proteomes" id="UP000254134"/>
    </source>
</evidence>
<comment type="caution">
    <text evidence="2">The sequence shown here is derived from an EMBL/GenBank/DDBJ whole genome shotgun (WGS) entry which is preliminary data.</text>
</comment>
<reference evidence="2 3" key="1">
    <citation type="submission" date="2018-07" db="EMBL/GenBank/DDBJ databases">
        <title>High-quality-draft genome sequence of Gaiella occulta.</title>
        <authorList>
            <person name="Severino R."/>
            <person name="Froufe H.J.C."/>
            <person name="Rainey F.A."/>
            <person name="Barroso C."/>
            <person name="Albuquerque L."/>
            <person name="Lobo-Da-Cunha A."/>
            <person name="Da Costa M.S."/>
            <person name="Egas C."/>
        </authorList>
    </citation>
    <scope>NUCLEOTIDE SEQUENCE [LARGE SCALE GENOMIC DNA]</scope>
    <source>
        <strain evidence="2 3">F2-233</strain>
    </source>
</reference>
<reference evidence="3" key="2">
    <citation type="journal article" date="2019" name="MicrobiologyOpen">
        <title>High-quality draft genome sequence of Gaiella occulta isolated from a 150 meter deep mineral water borehole and comparison with the genome sequences of other deep-branching lineages of the phylum Actinobacteria.</title>
        <authorList>
            <person name="Severino R."/>
            <person name="Froufe H.J.C."/>
            <person name="Barroso C."/>
            <person name="Albuquerque L."/>
            <person name="Lobo-da-Cunha A."/>
            <person name="da Costa M.S."/>
            <person name="Egas C."/>
        </authorList>
    </citation>
    <scope>NUCLEOTIDE SEQUENCE [LARGE SCALE GENOMIC DNA]</scope>
    <source>
        <strain evidence="3">F2-233</strain>
    </source>
</reference>
<feature type="compositionally biased region" description="Low complexity" evidence="1">
    <location>
        <begin position="81"/>
        <end position="95"/>
    </location>
</feature>
<name>A0A7M2YX41_9ACTN</name>
<proteinExistence type="predicted"/>
<dbReference type="EMBL" id="QQZY01000003">
    <property type="protein sequence ID" value="RDI74692.1"/>
    <property type="molecule type" value="Genomic_DNA"/>
</dbReference>
<dbReference type="Proteomes" id="UP000254134">
    <property type="component" value="Unassembled WGS sequence"/>
</dbReference>
<dbReference type="AlphaFoldDB" id="A0A7M2YX41"/>
<gene>
    <name evidence="2" type="ORF">Gocc_1581</name>
</gene>
<dbReference type="RefSeq" id="WP_114795996.1">
    <property type="nucleotide sequence ID" value="NZ_QQZY01000003.1"/>
</dbReference>